<proteinExistence type="predicted"/>
<evidence type="ECO:0000313" key="2">
    <source>
        <dbReference type="Proteomes" id="UP000299102"/>
    </source>
</evidence>
<reference evidence="1 2" key="1">
    <citation type="journal article" date="2019" name="Commun. Biol.">
        <title>The bagworm genome reveals a unique fibroin gene that provides high tensile strength.</title>
        <authorList>
            <person name="Kono N."/>
            <person name="Nakamura H."/>
            <person name="Ohtoshi R."/>
            <person name="Tomita M."/>
            <person name="Numata K."/>
            <person name="Arakawa K."/>
        </authorList>
    </citation>
    <scope>NUCLEOTIDE SEQUENCE [LARGE SCALE GENOMIC DNA]</scope>
</reference>
<protein>
    <submittedName>
        <fullName evidence="1">Uncharacterized protein</fullName>
    </submittedName>
</protein>
<organism evidence="1 2">
    <name type="scientific">Eumeta variegata</name>
    <name type="common">Bagworm moth</name>
    <name type="synonym">Eumeta japonica</name>
    <dbReference type="NCBI Taxonomy" id="151549"/>
    <lineage>
        <taxon>Eukaryota</taxon>
        <taxon>Metazoa</taxon>
        <taxon>Ecdysozoa</taxon>
        <taxon>Arthropoda</taxon>
        <taxon>Hexapoda</taxon>
        <taxon>Insecta</taxon>
        <taxon>Pterygota</taxon>
        <taxon>Neoptera</taxon>
        <taxon>Endopterygota</taxon>
        <taxon>Lepidoptera</taxon>
        <taxon>Glossata</taxon>
        <taxon>Ditrysia</taxon>
        <taxon>Tineoidea</taxon>
        <taxon>Psychidae</taxon>
        <taxon>Oiketicinae</taxon>
        <taxon>Eumeta</taxon>
    </lineage>
</organism>
<comment type="caution">
    <text evidence="1">The sequence shown here is derived from an EMBL/GenBank/DDBJ whole genome shotgun (WGS) entry which is preliminary data.</text>
</comment>
<name>A0A4C1SDD6_EUMVA</name>
<accession>A0A4C1SDD6</accession>
<dbReference type="EMBL" id="BGZK01000002">
    <property type="protein sequence ID" value="GBO99109.1"/>
    <property type="molecule type" value="Genomic_DNA"/>
</dbReference>
<evidence type="ECO:0000313" key="1">
    <source>
        <dbReference type="EMBL" id="GBO99109.1"/>
    </source>
</evidence>
<dbReference type="AlphaFoldDB" id="A0A4C1SDD6"/>
<sequence length="91" mass="10726">MICIVDNYNYYLANERLRGDLANGRLRRRNVKQNLVPGTGLKLRIEPESQLSAIPVLELKCDTGQYWDCNWNRKQDWDLQLVVQYKNEGIE</sequence>
<gene>
    <name evidence="1" type="ORF">EVAR_441_1</name>
</gene>
<keyword evidence="2" id="KW-1185">Reference proteome</keyword>
<dbReference type="Proteomes" id="UP000299102">
    <property type="component" value="Unassembled WGS sequence"/>
</dbReference>